<dbReference type="Proteomes" id="UP000186026">
    <property type="component" value="Unassembled WGS sequence"/>
</dbReference>
<evidence type="ECO:0000259" key="7">
    <source>
        <dbReference type="Pfam" id="PF04321"/>
    </source>
</evidence>
<evidence type="ECO:0000256" key="3">
    <source>
        <dbReference type="ARBA" id="ARBA00012929"/>
    </source>
</evidence>
<evidence type="ECO:0000256" key="1">
    <source>
        <dbReference type="ARBA" id="ARBA00004781"/>
    </source>
</evidence>
<keyword evidence="9" id="KW-1185">Reference proteome</keyword>
<keyword evidence="6" id="KW-0521">NADP</keyword>
<dbReference type="Pfam" id="PF04321">
    <property type="entry name" value="RmlD_sub_bind"/>
    <property type="match status" value="1"/>
</dbReference>
<dbReference type="InterPro" id="IPR005913">
    <property type="entry name" value="dTDP_dehydrorham_reduct"/>
</dbReference>
<dbReference type="GO" id="GO:0008831">
    <property type="term" value="F:dTDP-4-dehydrorhamnose reductase activity"/>
    <property type="evidence" value="ECO:0007669"/>
    <property type="project" value="UniProtKB-EC"/>
</dbReference>
<comment type="function">
    <text evidence="6">Catalyzes the reduction of dTDP-6-deoxy-L-lyxo-4-hexulose to yield dTDP-L-rhamnose.</text>
</comment>
<dbReference type="EC" id="1.1.1.133" evidence="3 6"/>
<dbReference type="InterPro" id="IPR036291">
    <property type="entry name" value="NAD(P)-bd_dom_sf"/>
</dbReference>
<evidence type="ECO:0000313" key="8">
    <source>
        <dbReference type="EMBL" id="SIS82305.1"/>
    </source>
</evidence>
<dbReference type="AlphaFoldDB" id="A0A1N7M863"/>
<name>A0A1N7M863_9BACT</name>
<dbReference type="OrthoDB" id="9803892at2"/>
<dbReference type="UniPathway" id="UPA00124"/>
<evidence type="ECO:0000256" key="4">
    <source>
        <dbReference type="ARBA" id="ARBA00017099"/>
    </source>
</evidence>
<accession>A0A1N7M863</accession>
<comment type="catalytic activity">
    <reaction evidence="5">
        <text>dTDP-beta-L-rhamnose + NADP(+) = dTDP-4-dehydro-beta-L-rhamnose + NADPH + H(+)</text>
        <dbReference type="Rhea" id="RHEA:21796"/>
        <dbReference type="ChEBI" id="CHEBI:15378"/>
        <dbReference type="ChEBI" id="CHEBI:57510"/>
        <dbReference type="ChEBI" id="CHEBI:57783"/>
        <dbReference type="ChEBI" id="CHEBI:58349"/>
        <dbReference type="ChEBI" id="CHEBI:62830"/>
        <dbReference type="EC" id="1.1.1.133"/>
    </reaction>
</comment>
<dbReference type="PANTHER" id="PTHR10491:SF4">
    <property type="entry name" value="METHIONINE ADENOSYLTRANSFERASE 2 SUBUNIT BETA"/>
    <property type="match status" value="1"/>
</dbReference>
<dbReference type="Gene3D" id="3.40.50.720">
    <property type="entry name" value="NAD(P)-binding Rossmann-like Domain"/>
    <property type="match status" value="1"/>
</dbReference>
<sequence length="309" mass="34963">MNKLHKAKILITGANGLLGQKLVQLILQEGEYELLPSGLGDSRFPEDWQVENWISMDIRDPQQVQNVFDQFQPDYLIHTAAMTNVDQCEQELEACKDLNINAVHHLVSACEKHHTHMIHLSTDFIFDGEAGPYDEEAAPNPVNFYGWTKLEAERIIERSNIKSAIVRTVLVYGVANDMSRSNIILWVKESLEQGKKIQVVNDQVRTPTLAEDLAKGCLQIIKKNAVGKFNISGKDLLTPYDMAIATAEYFDLDKSLISETDSQHFKQIAQRPMRTGFIINKAFQELDYRPKSFMDGIGILSKQLKLADS</sequence>
<dbReference type="EMBL" id="FTOP01000005">
    <property type="protein sequence ID" value="SIS82305.1"/>
    <property type="molecule type" value="Genomic_DNA"/>
</dbReference>
<proteinExistence type="inferred from homology"/>
<protein>
    <recommendedName>
        <fullName evidence="4 6">dTDP-4-dehydrorhamnose reductase</fullName>
        <ecNumber evidence="3 6">1.1.1.133</ecNumber>
    </recommendedName>
</protein>
<dbReference type="InterPro" id="IPR029903">
    <property type="entry name" value="RmlD-like-bd"/>
</dbReference>
<feature type="domain" description="RmlD-like substrate binding" evidence="7">
    <location>
        <begin position="8"/>
        <end position="297"/>
    </location>
</feature>
<dbReference type="GO" id="GO:0019305">
    <property type="term" value="P:dTDP-rhamnose biosynthetic process"/>
    <property type="evidence" value="ECO:0007669"/>
    <property type="project" value="UniProtKB-UniPathway"/>
</dbReference>
<dbReference type="CDD" id="cd05254">
    <property type="entry name" value="dTDP_HR_like_SDR_e"/>
    <property type="match status" value="1"/>
</dbReference>
<keyword evidence="6" id="KW-0560">Oxidoreductase</keyword>
<dbReference type="PANTHER" id="PTHR10491">
    <property type="entry name" value="DTDP-4-DEHYDRORHAMNOSE REDUCTASE"/>
    <property type="match status" value="1"/>
</dbReference>
<organism evidence="8 9">
    <name type="scientific">Belliella pelovolcani</name>
    <dbReference type="NCBI Taxonomy" id="529505"/>
    <lineage>
        <taxon>Bacteria</taxon>
        <taxon>Pseudomonadati</taxon>
        <taxon>Bacteroidota</taxon>
        <taxon>Cytophagia</taxon>
        <taxon>Cytophagales</taxon>
        <taxon>Cyclobacteriaceae</taxon>
        <taxon>Belliella</taxon>
    </lineage>
</organism>
<comment type="similarity">
    <text evidence="2 6">Belongs to the dTDP-4-dehydrorhamnose reductase family.</text>
</comment>
<evidence type="ECO:0000256" key="6">
    <source>
        <dbReference type="RuleBase" id="RU364082"/>
    </source>
</evidence>
<gene>
    <name evidence="8" type="ORF">SAMN05421761_105187</name>
</gene>
<evidence type="ECO:0000313" key="9">
    <source>
        <dbReference type="Proteomes" id="UP000186026"/>
    </source>
</evidence>
<dbReference type="RefSeq" id="WP_076500314.1">
    <property type="nucleotide sequence ID" value="NZ_FTOP01000005.1"/>
</dbReference>
<reference evidence="9" key="1">
    <citation type="submission" date="2017-01" db="EMBL/GenBank/DDBJ databases">
        <authorList>
            <person name="Varghese N."/>
            <person name="Submissions S."/>
        </authorList>
    </citation>
    <scope>NUCLEOTIDE SEQUENCE [LARGE SCALE GENOMIC DNA]</scope>
    <source>
        <strain evidence="9">DSM 46698</strain>
    </source>
</reference>
<dbReference type="SUPFAM" id="SSF51735">
    <property type="entry name" value="NAD(P)-binding Rossmann-fold domains"/>
    <property type="match status" value="1"/>
</dbReference>
<dbReference type="STRING" id="529505.SAMN05421761_105187"/>
<evidence type="ECO:0000256" key="5">
    <source>
        <dbReference type="ARBA" id="ARBA00048200"/>
    </source>
</evidence>
<evidence type="ECO:0000256" key="2">
    <source>
        <dbReference type="ARBA" id="ARBA00010944"/>
    </source>
</evidence>
<comment type="pathway">
    <text evidence="1 6">Carbohydrate biosynthesis; dTDP-L-rhamnose biosynthesis.</text>
</comment>